<reference evidence="2" key="1">
    <citation type="submission" date="2016-10" db="EMBL/GenBank/DDBJ databases">
        <authorList>
            <person name="Varghese N."/>
            <person name="Submissions S."/>
        </authorList>
    </citation>
    <scope>NUCLEOTIDE SEQUENCE [LARGE SCALE GENOMIC DNA]</scope>
    <source>
        <strain evidence="2">DSM 22361</strain>
    </source>
</reference>
<name>A0A1H6C3M5_9SPHI</name>
<evidence type="ECO:0000313" key="1">
    <source>
        <dbReference type="EMBL" id="SEG67569.1"/>
    </source>
</evidence>
<organism evidence="1 2">
    <name type="scientific">Sphingobacterium lactis</name>
    <dbReference type="NCBI Taxonomy" id="797291"/>
    <lineage>
        <taxon>Bacteria</taxon>
        <taxon>Pseudomonadati</taxon>
        <taxon>Bacteroidota</taxon>
        <taxon>Sphingobacteriia</taxon>
        <taxon>Sphingobacteriales</taxon>
        <taxon>Sphingobacteriaceae</taxon>
        <taxon>Sphingobacterium</taxon>
    </lineage>
</organism>
<dbReference type="EMBL" id="FNUT01000013">
    <property type="protein sequence ID" value="SEG67569.1"/>
    <property type="molecule type" value="Genomic_DNA"/>
</dbReference>
<proteinExistence type="predicted"/>
<gene>
    <name evidence="1" type="ORF">SAMN05421877_11317</name>
</gene>
<sequence>MGSKANNMIVLTGDIIHSSDFEAEQWLPLLEGGIHPYSTNYDIFRGDSFQALVSADNCFHAVFNLKASLRQIEGLDIRIGIGVGLVDRLDEDIKKSSGQAFVFSGRALDDLEKESLEFRSPWEDLNEEINLMMSLCTRITDQWTPNLAETVKAALENPEASQMELSNIIGRKHQSQVSKELSRAHYAKIMDVISYCTKKLKKYVDEPA</sequence>
<dbReference type="AlphaFoldDB" id="A0A1H6C3M5"/>
<accession>A0A1H6C3M5</accession>
<keyword evidence="2" id="KW-1185">Reference proteome</keyword>
<dbReference type="Proteomes" id="UP000236731">
    <property type="component" value="Unassembled WGS sequence"/>
</dbReference>
<evidence type="ECO:0000313" key="2">
    <source>
        <dbReference type="Proteomes" id="UP000236731"/>
    </source>
</evidence>
<evidence type="ECO:0008006" key="3">
    <source>
        <dbReference type="Google" id="ProtNLM"/>
    </source>
</evidence>
<protein>
    <recommendedName>
        <fullName evidence="3">SatD family (SatD)</fullName>
    </recommendedName>
</protein>